<sequence>MGVLQELQRKGLVREVARGGFVSPFGYSCVGGPYGSVSKCRTFAIKRMICDEAIAMRAREVGANLIEETEVFSCNFDANRGFWTLKTSDKRIFCCRMLVLADGSNSRLAHTLNIVTEQPTAICTRHYIESDTHDCTDDGVMFYTPSVLPGYSAIFRHYNNDLYLGTYLLPGSKVEHRHLSRLEAEIVTSYDPVRKALGKSFKWKDLMKTAPLRIGGVDKSYADNLIIVGDAAGQVDPMTGEGIHTAMVAAKIAANLIQEMFLSDNFSSQNCAIYHQRWMKNFGSDFVYSKWIAKAVVYFPFIMDALCVVGIRRGQAFLDEFGLIMTGVKPKLEFLRPKYVFPIGVEIIRQIFIQKILRRPPITPDYARSVLRRNKKARN</sequence>
<feature type="domain" description="FAD-binding" evidence="1">
    <location>
        <begin position="52"/>
        <end position="250"/>
    </location>
</feature>
<dbReference type="InterPro" id="IPR002938">
    <property type="entry name" value="FAD-bd"/>
</dbReference>
<proteinExistence type="evidence at transcript level"/>
<dbReference type="PANTHER" id="PTHR42685">
    <property type="entry name" value="GERANYLGERANYL DIPHOSPHATE REDUCTASE"/>
    <property type="match status" value="1"/>
</dbReference>
<dbReference type="Gene3D" id="3.50.50.60">
    <property type="entry name" value="FAD/NAD(P)-binding domain"/>
    <property type="match status" value="1"/>
</dbReference>
<reference evidence="2" key="1">
    <citation type="submission" date="2017-11" db="EMBL/GenBank/DDBJ databases">
        <title>The sensing device of the deep-sea amphipod.</title>
        <authorList>
            <person name="Kobayashi H."/>
            <person name="Nagahama T."/>
            <person name="Arai W."/>
            <person name="Sasagawa Y."/>
            <person name="Umeda M."/>
            <person name="Hayashi T."/>
            <person name="Nikaido I."/>
            <person name="Watanabe H."/>
            <person name="Oguri K."/>
            <person name="Kitazato H."/>
            <person name="Fujioka K."/>
            <person name="Kido Y."/>
            <person name="Takami H."/>
        </authorList>
    </citation>
    <scope>NUCLEOTIDE SEQUENCE</scope>
    <source>
        <tissue evidence="2">Whole body</tissue>
    </source>
</reference>
<organism evidence="2">
    <name type="scientific">Hirondellea gigas</name>
    <dbReference type="NCBI Taxonomy" id="1518452"/>
    <lineage>
        <taxon>Eukaryota</taxon>
        <taxon>Metazoa</taxon>
        <taxon>Ecdysozoa</taxon>
        <taxon>Arthropoda</taxon>
        <taxon>Crustacea</taxon>
        <taxon>Multicrustacea</taxon>
        <taxon>Malacostraca</taxon>
        <taxon>Eumalacostraca</taxon>
        <taxon>Peracarida</taxon>
        <taxon>Amphipoda</taxon>
        <taxon>Amphilochidea</taxon>
        <taxon>Lysianassida</taxon>
        <taxon>Lysianassidira</taxon>
        <taxon>Lysianassoidea</taxon>
        <taxon>Lysianassidae</taxon>
        <taxon>Hirondellea</taxon>
    </lineage>
</organism>
<dbReference type="SUPFAM" id="SSF51905">
    <property type="entry name" value="FAD/NAD(P)-binding domain"/>
    <property type="match status" value="1"/>
</dbReference>
<name>A0A6A7G5B6_9CRUS</name>
<dbReference type="InterPro" id="IPR050407">
    <property type="entry name" value="Geranylgeranyl_reductase"/>
</dbReference>
<dbReference type="GO" id="GO:0071949">
    <property type="term" value="F:FAD binding"/>
    <property type="evidence" value="ECO:0007669"/>
    <property type="project" value="InterPro"/>
</dbReference>
<dbReference type="AlphaFoldDB" id="A0A6A7G5B6"/>
<evidence type="ECO:0000259" key="1">
    <source>
        <dbReference type="Pfam" id="PF01494"/>
    </source>
</evidence>
<dbReference type="PANTHER" id="PTHR42685:SF22">
    <property type="entry name" value="CONDITIONED MEDIUM FACTOR RECEPTOR 1"/>
    <property type="match status" value="1"/>
</dbReference>
<dbReference type="Pfam" id="PF01494">
    <property type="entry name" value="FAD_binding_3"/>
    <property type="match status" value="1"/>
</dbReference>
<dbReference type="EMBL" id="IACT01006948">
    <property type="protein sequence ID" value="LAC26070.1"/>
    <property type="molecule type" value="mRNA"/>
</dbReference>
<protein>
    <submittedName>
        <fullName evidence="2">Geranylgeranyl reductase</fullName>
    </submittedName>
</protein>
<evidence type="ECO:0000313" key="2">
    <source>
        <dbReference type="EMBL" id="LAC26070.1"/>
    </source>
</evidence>
<accession>A0A6A7G5B6</accession>
<dbReference type="InterPro" id="IPR036188">
    <property type="entry name" value="FAD/NAD-bd_sf"/>
</dbReference>